<sequence length="226" mass="26683">MKKVMIMKKSKMQKEKNIVDEEKYEGKKEDVKDVLDSKTKNHHPDMTENTAKDEGKKDLVKDMLDPKRKSHPKISNLGISTTNQNKESLPELTEQLPELTENQNLTQEPRQQRKKKPAEKKFLVIRLFNLQGSVYDQLLLTINKRVVFRYVFESLFPGEYLFSDVIDSWSELLNYNEKDRDINNSPYIVFLSVQMTTNYIEDEQLPKPKKDDKKKRMTKRKGLTKK</sequence>
<organism evidence="2 3">
    <name type="scientific">Lactuca virosa</name>
    <dbReference type="NCBI Taxonomy" id="75947"/>
    <lineage>
        <taxon>Eukaryota</taxon>
        <taxon>Viridiplantae</taxon>
        <taxon>Streptophyta</taxon>
        <taxon>Embryophyta</taxon>
        <taxon>Tracheophyta</taxon>
        <taxon>Spermatophyta</taxon>
        <taxon>Magnoliopsida</taxon>
        <taxon>eudicotyledons</taxon>
        <taxon>Gunneridae</taxon>
        <taxon>Pentapetalae</taxon>
        <taxon>asterids</taxon>
        <taxon>campanulids</taxon>
        <taxon>Asterales</taxon>
        <taxon>Asteraceae</taxon>
        <taxon>Cichorioideae</taxon>
        <taxon>Cichorieae</taxon>
        <taxon>Lactucinae</taxon>
        <taxon>Lactuca</taxon>
    </lineage>
</organism>
<feature type="region of interest" description="Disordered" evidence="1">
    <location>
        <begin position="1"/>
        <end position="89"/>
    </location>
</feature>
<evidence type="ECO:0000313" key="2">
    <source>
        <dbReference type="EMBL" id="CAH1424020.1"/>
    </source>
</evidence>
<reference evidence="2 3" key="1">
    <citation type="submission" date="2022-01" db="EMBL/GenBank/DDBJ databases">
        <authorList>
            <person name="Xiong W."/>
            <person name="Schranz E."/>
        </authorList>
    </citation>
    <scope>NUCLEOTIDE SEQUENCE [LARGE SCALE GENOMIC DNA]</scope>
</reference>
<dbReference type="EMBL" id="CAKMRJ010001269">
    <property type="protein sequence ID" value="CAH1424020.1"/>
    <property type="molecule type" value="Genomic_DNA"/>
</dbReference>
<comment type="caution">
    <text evidence="2">The sequence shown here is derived from an EMBL/GenBank/DDBJ whole genome shotgun (WGS) entry which is preliminary data.</text>
</comment>
<dbReference type="AlphaFoldDB" id="A0AAU9MPY2"/>
<feature type="compositionally biased region" description="Basic residues" evidence="1">
    <location>
        <begin position="1"/>
        <end position="11"/>
    </location>
</feature>
<feature type="region of interest" description="Disordered" evidence="1">
    <location>
        <begin position="202"/>
        <end position="226"/>
    </location>
</feature>
<keyword evidence="3" id="KW-1185">Reference proteome</keyword>
<name>A0AAU9MPY2_9ASTR</name>
<protein>
    <submittedName>
        <fullName evidence="2">Uncharacterized protein</fullName>
    </submittedName>
</protein>
<feature type="compositionally biased region" description="Basic residues" evidence="1">
    <location>
        <begin position="212"/>
        <end position="226"/>
    </location>
</feature>
<gene>
    <name evidence="2" type="ORF">LVIROSA_LOCUS11266</name>
</gene>
<feature type="compositionally biased region" description="Basic and acidic residues" evidence="1">
    <location>
        <begin position="12"/>
        <end position="67"/>
    </location>
</feature>
<evidence type="ECO:0000313" key="3">
    <source>
        <dbReference type="Proteomes" id="UP001157418"/>
    </source>
</evidence>
<dbReference type="Proteomes" id="UP001157418">
    <property type="component" value="Unassembled WGS sequence"/>
</dbReference>
<proteinExistence type="predicted"/>
<accession>A0AAU9MPY2</accession>
<evidence type="ECO:0000256" key="1">
    <source>
        <dbReference type="SAM" id="MobiDB-lite"/>
    </source>
</evidence>
<feature type="compositionally biased region" description="Polar residues" evidence="1">
    <location>
        <begin position="77"/>
        <end position="87"/>
    </location>
</feature>